<dbReference type="SUPFAM" id="SSF56300">
    <property type="entry name" value="Metallo-dependent phosphatases"/>
    <property type="match status" value="1"/>
</dbReference>
<reference evidence="2" key="1">
    <citation type="submission" date="2013-10" db="EMBL/GenBank/DDBJ databases">
        <title>Draft genome sequence of Clostridium botulinum type B strain Osaka05.</title>
        <authorList>
            <person name="Sakaguchi Y."/>
            <person name="Hosomi K."/>
            <person name="Uchiyama J."/>
            <person name="Ogura Y."/>
            <person name="Sakaguchi M."/>
            <person name="Kohda T."/>
            <person name="Mukamoto M."/>
            <person name="Misawa N."/>
            <person name="Matsuzaki S."/>
            <person name="Hayashi T."/>
            <person name="Kozaki S."/>
        </authorList>
    </citation>
    <scope>NUCLEOTIDE SEQUENCE</scope>
    <source>
        <strain evidence="2">Osaka05</strain>
    </source>
</reference>
<evidence type="ECO:0000256" key="1">
    <source>
        <dbReference type="SAM" id="Coils"/>
    </source>
</evidence>
<dbReference type="EMBL" id="BA000058">
    <property type="protein sequence ID" value="BAO04909.1"/>
    <property type="molecule type" value="Genomic_DNA"/>
</dbReference>
<accession>A0A060N9J8</accession>
<dbReference type="RefSeq" id="WP_051394092.1">
    <property type="nucleotide sequence ID" value="NZ_BA000058.1"/>
</dbReference>
<dbReference type="Proteomes" id="UP000054164">
    <property type="component" value="Unassembled WGS sequence"/>
</dbReference>
<feature type="coiled-coil region" evidence="1">
    <location>
        <begin position="79"/>
        <end position="109"/>
    </location>
</feature>
<dbReference type="HOGENOM" id="CLU_747357_0_0_9"/>
<name>A0A060N9J8_CLOBO</name>
<keyword evidence="1" id="KW-0175">Coiled coil</keyword>
<proteinExistence type="predicted"/>
<evidence type="ECO:0000313" key="2">
    <source>
        <dbReference type="EMBL" id="BAO04909.1"/>
    </source>
</evidence>
<dbReference type="AlphaFoldDB" id="A0A060N9J8"/>
<dbReference type="InterPro" id="IPR029052">
    <property type="entry name" value="Metallo-depent_PP-like"/>
</dbReference>
<protein>
    <submittedName>
        <fullName evidence="2">Uncharacterized protein</fullName>
    </submittedName>
</protein>
<gene>
    <name evidence="2" type="ORF">CBO05P1_190</name>
</gene>
<sequence>MEEILRRKEGESELQYVKRLTYGKLVDKTIDIDYIELAPLIFKQELSSCECRKRLYGVKSILELIDEKQLNNISDKEILNEIEMKKIELEEERKKKQTISVEYNKILREKSRNDLLFEELQKSIGRVNVPQFKPIIKENNSQKEGLVVLADEHFGKIFASLNNDYSEDIFYQRMNQIIEEILNICNEQKLNHIHILNLGDNIEGMCLRVSQLMSLQMGMTDMVIRYARYMVNFLNELSKYIEITYHHSCTGNHSQIRPLGTKADMFPKENMERVVFMYVKDMLSENSRIKISEYEDGNIKLDIFGYKIFGKHKIKSIEKAIQNLSMQYRTFIDYLYLGHLHHKMNKTVMSGVSNNCEIIIAPSIMGSDEYSDDLLTGSKAGIIFDIFQEGKGRRVTYDIILN</sequence>
<organism evidence="2">
    <name type="scientific">Clostridium botulinum B str. Osaka05</name>
    <dbReference type="NCBI Taxonomy" id="1407017"/>
    <lineage>
        <taxon>Bacteria</taxon>
        <taxon>Bacillati</taxon>
        <taxon>Bacillota</taxon>
        <taxon>Clostridia</taxon>
        <taxon>Eubacteriales</taxon>
        <taxon>Clostridiaceae</taxon>
        <taxon>Clostridium</taxon>
    </lineage>
</organism>